<reference evidence="2 3" key="1">
    <citation type="submission" date="2016-01" db="EMBL/GenBank/DDBJ databases">
        <title>Complete Genome Sequence of Paenibacillus yonginensis DCY84, a novel Plant Growth-Promoting Bacteria with Elicitation of Induced Systemic Resistance.</title>
        <authorList>
            <person name="Kim Y.J."/>
            <person name="Yang D.C."/>
            <person name="Sukweenadhi J."/>
        </authorList>
    </citation>
    <scope>NUCLEOTIDE SEQUENCE [LARGE SCALE GENOMIC DNA]</scope>
    <source>
        <strain evidence="2 3">DCY84</strain>
    </source>
</reference>
<evidence type="ECO:0000313" key="3">
    <source>
        <dbReference type="Proteomes" id="UP000092573"/>
    </source>
</evidence>
<feature type="domain" description="N-acetyltransferase" evidence="1">
    <location>
        <begin position="1"/>
        <end position="79"/>
    </location>
</feature>
<dbReference type="SUPFAM" id="SSF55729">
    <property type="entry name" value="Acyl-CoA N-acyltransferases (Nat)"/>
    <property type="match status" value="1"/>
</dbReference>
<evidence type="ECO:0000313" key="2">
    <source>
        <dbReference type="EMBL" id="ANS75457.1"/>
    </source>
</evidence>
<organism evidence="2 3">
    <name type="scientific">Paenibacillus yonginensis</name>
    <dbReference type="NCBI Taxonomy" id="1462996"/>
    <lineage>
        <taxon>Bacteria</taxon>
        <taxon>Bacillati</taxon>
        <taxon>Bacillota</taxon>
        <taxon>Bacilli</taxon>
        <taxon>Bacillales</taxon>
        <taxon>Paenibacillaceae</taxon>
        <taxon>Paenibacillus</taxon>
    </lineage>
</organism>
<dbReference type="Pfam" id="PF00583">
    <property type="entry name" value="Acetyltransf_1"/>
    <property type="match status" value="1"/>
</dbReference>
<dbReference type="AlphaFoldDB" id="A0A1B1N200"/>
<accession>A0A1B1N200</accession>
<name>A0A1B1N200_9BACL</name>
<dbReference type="Gene3D" id="3.40.630.30">
    <property type="match status" value="1"/>
</dbReference>
<dbReference type="InterPro" id="IPR000182">
    <property type="entry name" value="GNAT_dom"/>
</dbReference>
<evidence type="ECO:0000259" key="1">
    <source>
        <dbReference type="PROSITE" id="PS51186"/>
    </source>
</evidence>
<dbReference type="InterPro" id="IPR016181">
    <property type="entry name" value="Acyl_CoA_acyltransferase"/>
</dbReference>
<dbReference type="GO" id="GO:0016747">
    <property type="term" value="F:acyltransferase activity, transferring groups other than amino-acyl groups"/>
    <property type="evidence" value="ECO:0007669"/>
    <property type="project" value="InterPro"/>
</dbReference>
<dbReference type="CDD" id="cd04301">
    <property type="entry name" value="NAT_SF"/>
    <property type="match status" value="1"/>
</dbReference>
<dbReference type="EMBL" id="CP014167">
    <property type="protein sequence ID" value="ANS75457.1"/>
    <property type="molecule type" value="Genomic_DNA"/>
</dbReference>
<dbReference type="PANTHER" id="PTHR43415:SF3">
    <property type="entry name" value="GNAT-FAMILY ACETYLTRANSFERASE"/>
    <property type="match status" value="1"/>
</dbReference>
<dbReference type="KEGG" id="pyg:AWM70_13275"/>
<dbReference type="Proteomes" id="UP000092573">
    <property type="component" value="Chromosome"/>
</dbReference>
<gene>
    <name evidence="2" type="ORF">AWM70_13275</name>
</gene>
<dbReference type="PROSITE" id="PS51186">
    <property type="entry name" value="GNAT"/>
    <property type="match status" value="1"/>
</dbReference>
<protein>
    <recommendedName>
        <fullName evidence="1">N-acetyltransferase domain-containing protein</fullName>
    </recommendedName>
</protein>
<keyword evidence="3" id="KW-1185">Reference proteome</keyword>
<sequence>MVGILQSYSGQGIGTRLFAEMEKWAADHDIHRLELTVMAHNERALALYRKAGFEVEGTKKDSIYVDGQYVDEFYMAKLI</sequence>
<dbReference type="PANTHER" id="PTHR43415">
    <property type="entry name" value="SPERMIDINE N(1)-ACETYLTRANSFERASE"/>
    <property type="match status" value="1"/>
</dbReference>
<proteinExistence type="predicted"/>